<feature type="region of interest" description="Disordered" evidence="1">
    <location>
        <begin position="295"/>
        <end position="319"/>
    </location>
</feature>
<keyword evidence="4" id="KW-1185">Reference proteome</keyword>
<evidence type="ECO:0000256" key="1">
    <source>
        <dbReference type="SAM" id="MobiDB-lite"/>
    </source>
</evidence>
<sequence>MELLEAANSILGSFQTLADGLDNPPKPRGWQTKRPVRTMKYALNRHSLDFKENIDSLLGPFADSDSALANLCEDLRNVKWKDTELAAAVDREYARSHERIQDTLERMQALLDKIQGRVGGNELSLDKENHMAESMTSDGNSKQSVTELETSSQLSTADPFISTASIEAKKQILDQFGRCNEELKGLVCPETAWLPPARTLPIRQGATHIHKPILHFWNHAKTLYEFISKCWRCKCHPLHQTNLLLQHRENQEVEFNVLFIFGGDAMETVPPWTWQDITLRPLEFTEKEQPLLDLKPQKIPEQRPVSPVADSSPSPSLALPTKRKVAFSGFDSTGHDDQQGDDLCQAFINHSHQQKWVQEMNCGRALYKLSQGLNIMERRCATREKKTLGNLLDSGHLNRPECCLIALVLASSVYQLHSSPWLQTSWDNRKIVFFSSFTDSSKILMDKPFLSGDHFHPDAKDSLSVTYGPGDLVVESLGIALLELCFGKTLETFPEYKDMGNVKPSHSFSRGFATDLLPRAYKQLGSEFADAIAWCLAHRQLNLEDESWRNELFNNVIVPLYEVYIANPLMRDGTSLINKGIIHNGDISNGGVGNYGTIRLDGGTNYIGGTHITHVYASKVQQGEQVSVEATRVSVQG</sequence>
<dbReference type="Proteomes" id="UP000235786">
    <property type="component" value="Unassembled WGS sequence"/>
</dbReference>
<gene>
    <name evidence="3" type="ORF">L207DRAFT_578504</name>
</gene>
<feature type="domain" description="DUF7580" evidence="2">
    <location>
        <begin position="216"/>
        <end position="560"/>
    </location>
</feature>
<protein>
    <recommendedName>
        <fullName evidence="2">DUF7580 domain-containing protein</fullName>
    </recommendedName>
</protein>
<dbReference type="OrthoDB" id="3565018at2759"/>
<organism evidence="3 4">
    <name type="scientific">Hyaloscypha variabilis (strain UAMH 11265 / GT02V1 / F)</name>
    <name type="common">Meliniomyces variabilis</name>
    <dbReference type="NCBI Taxonomy" id="1149755"/>
    <lineage>
        <taxon>Eukaryota</taxon>
        <taxon>Fungi</taxon>
        <taxon>Dikarya</taxon>
        <taxon>Ascomycota</taxon>
        <taxon>Pezizomycotina</taxon>
        <taxon>Leotiomycetes</taxon>
        <taxon>Helotiales</taxon>
        <taxon>Hyaloscyphaceae</taxon>
        <taxon>Hyaloscypha</taxon>
        <taxon>Hyaloscypha variabilis</taxon>
    </lineage>
</organism>
<dbReference type="PANTHER" id="PTHR35186">
    <property type="entry name" value="ANK_REP_REGION DOMAIN-CONTAINING PROTEIN"/>
    <property type="match status" value="1"/>
</dbReference>
<name>A0A2J6S4A9_HYAVF</name>
<dbReference type="AlphaFoldDB" id="A0A2J6S4A9"/>
<reference evidence="3 4" key="1">
    <citation type="submission" date="2016-04" db="EMBL/GenBank/DDBJ databases">
        <title>A degradative enzymes factory behind the ericoid mycorrhizal symbiosis.</title>
        <authorList>
            <consortium name="DOE Joint Genome Institute"/>
            <person name="Martino E."/>
            <person name="Morin E."/>
            <person name="Grelet G."/>
            <person name="Kuo A."/>
            <person name="Kohler A."/>
            <person name="Daghino S."/>
            <person name="Barry K."/>
            <person name="Choi C."/>
            <person name="Cichocki N."/>
            <person name="Clum A."/>
            <person name="Copeland A."/>
            <person name="Hainaut M."/>
            <person name="Haridas S."/>
            <person name="Labutti K."/>
            <person name="Lindquist E."/>
            <person name="Lipzen A."/>
            <person name="Khouja H.-R."/>
            <person name="Murat C."/>
            <person name="Ohm R."/>
            <person name="Olson A."/>
            <person name="Spatafora J."/>
            <person name="Veneault-Fourrey C."/>
            <person name="Henrissat B."/>
            <person name="Grigoriev I."/>
            <person name="Martin F."/>
            <person name="Perotto S."/>
        </authorList>
    </citation>
    <scope>NUCLEOTIDE SEQUENCE [LARGE SCALE GENOMIC DNA]</scope>
    <source>
        <strain evidence="3 4">F</strain>
    </source>
</reference>
<dbReference type="InterPro" id="IPR056002">
    <property type="entry name" value="DUF7580"/>
</dbReference>
<accession>A0A2J6S4A9</accession>
<evidence type="ECO:0000313" key="3">
    <source>
        <dbReference type="EMBL" id="PMD45595.1"/>
    </source>
</evidence>
<dbReference type="PANTHER" id="PTHR35186:SF4">
    <property type="entry name" value="PRION-INHIBITION AND PROPAGATION HELO DOMAIN-CONTAINING PROTEIN"/>
    <property type="match status" value="1"/>
</dbReference>
<dbReference type="Pfam" id="PF24476">
    <property type="entry name" value="DUF7580"/>
    <property type="match status" value="1"/>
</dbReference>
<proteinExistence type="predicted"/>
<dbReference type="EMBL" id="KZ613940">
    <property type="protein sequence ID" value="PMD45595.1"/>
    <property type="molecule type" value="Genomic_DNA"/>
</dbReference>
<dbReference type="STRING" id="1149755.A0A2J6S4A9"/>
<evidence type="ECO:0000313" key="4">
    <source>
        <dbReference type="Proteomes" id="UP000235786"/>
    </source>
</evidence>
<evidence type="ECO:0000259" key="2">
    <source>
        <dbReference type="Pfam" id="PF24476"/>
    </source>
</evidence>
<feature type="compositionally biased region" description="Low complexity" evidence="1">
    <location>
        <begin position="304"/>
        <end position="319"/>
    </location>
</feature>